<evidence type="ECO:0000313" key="8">
    <source>
        <dbReference type="Proteomes" id="UP001595823"/>
    </source>
</evidence>
<feature type="transmembrane region" description="Helical" evidence="6">
    <location>
        <begin position="130"/>
        <end position="151"/>
    </location>
</feature>
<feature type="transmembrane region" description="Helical" evidence="6">
    <location>
        <begin position="228"/>
        <end position="248"/>
    </location>
</feature>
<protein>
    <recommendedName>
        <fullName evidence="6">Probable membrane transporter protein</fullName>
    </recommendedName>
</protein>
<dbReference type="RefSeq" id="WP_380619196.1">
    <property type="nucleotide sequence ID" value="NZ_JBHSDK010000010.1"/>
</dbReference>
<evidence type="ECO:0000256" key="3">
    <source>
        <dbReference type="ARBA" id="ARBA00022692"/>
    </source>
</evidence>
<dbReference type="EMBL" id="JBHSDK010000010">
    <property type="protein sequence ID" value="MFC4334978.1"/>
    <property type="molecule type" value="Genomic_DNA"/>
</dbReference>
<evidence type="ECO:0000256" key="6">
    <source>
        <dbReference type="RuleBase" id="RU363041"/>
    </source>
</evidence>
<comment type="similarity">
    <text evidence="2 6">Belongs to the 4-toluene sulfonate uptake permease (TSUP) (TC 2.A.102) family.</text>
</comment>
<evidence type="ECO:0000256" key="1">
    <source>
        <dbReference type="ARBA" id="ARBA00004141"/>
    </source>
</evidence>
<organism evidence="7 8">
    <name type="scientific">Salininema proteolyticum</name>
    <dbReference type="NCBI Taxonomy" id="1607685"/>
    <lineage>
        <taxon>Bacteria</taxon>
        <taxon>Bacillati</taxon>
        <taxon>Actinomycetota</taxon>
        <taxon>Actinomycetes</taxon>
        <taxon>Glycomycetales</taxon>
        <taxon>Glycomycetaceae</taxon>
        <taxon>Salininema</taxon>
    </lineage>
</organism>
<keyword evidence="6" id="KW-1003">Cell membrane</keyword>
<dbReference type="PANTHER" id="PTHR43701">
    <property type="entry name" value="MEMBRANE TRANSPORTER PROTEIN MJ0441-RELATED"/>
    <property type="match status" value="1"/>
</dbReference>
<accession>A0ABV8TW04</accession>
<feature type="transmembrane region" description="Helical" evidence="6">
    <location>
        <begin position="32"/>
        <end position="60"/>
    </location>
</feature>
<feature type="transmembrane region" description="Helical" evidence="6">
    <location>
        <begin position="100"/>
        <end position="118"/>
    </location>
</feature>
<dbReference type="Pfam" id="PF01925">
    <property type="entry name" value="TauE"/>
    <property type="match status" value="1"/>
</dbReference>
<dbReference type="PANTHER" id="PTHR43701:SF12">
    <property type="entry name" value="MEMBRANE TRANSPORTER PROTEIN YTNM-RELATED"/>
    <property type="match status" value="1"/>
</dbReference>
<gene>
    <name evidence="7" type="ORF">ACFPET_07190</name>
</gene>
<keyword evidence="8" id="KW-1185">Reference proteome</keyword>
<evidence type="ECO:0000256" key="5">
    <source>
        <dbReference type="ARBA" id="ARBA00023136"/>
    </source>
</evidence>
<evidence type="ECO:0000256" key="2">
    <source>
        <dbReference type="ARBA" id="ARBA00009142"/>
    </source>
</evidence>
<dbReference type="Proteomes" id="UP001595823">
    <property type="component" value="Unassembled WGS sequence"/>
</dbReference>
<keyword evidence="4 6" id="KW-1133">Transmembrane helix</keyword>
<feature type="transmembrane region" description="Helical" evidence="6">
    <location>
        <begin position="171"/>
        <end position="191"/>
    </location>
</feature>
<comment type="caution">
    <text evidence="7">The sequence shown here is derived from an EMBL/GenBank/DDBJ whole genome shotgun (WGS) entry which is preliminary data.</text>
</comment>
<evidence type="ECO:0000313" key="7">
    <source>
        <dbReference type="EMBL" id="MFC4334978.1"/>
    </source>
</evidence>
<dbReference type="InterPro" id="IPR051598">
    <property type="entry name" value="TSUP/Inactive_protease-like"/>
</dbReference>
<comment type="subcellular location">
    <subcellularLocation>
        <location evidence="6">Cell membrane</location>
        <topology evidence="6">Multi-pass membrane protein</topology>
    </subcellularLocation>
    <subcellularLocation>
        <location evidence="1">Membrane</location>
        <topology evidence="1">Multi-pass membrane protein</topology>
    </subcellularLocation>
</comment>
<reference evidence="8" key="1">
    <citation type="journal article" date="2019" name="Int. J. Syst. Evol. Microbiol.">
        <title>The Global Catalogue of Microorganisms (GCM) 10K type strain sequencing project: providing services to taxonomists for standard genome sequencing and annotation.</title>
        <authorList>
            <consortium name="The Broad Institute Genomics Platform"/>
            <consortium name="The Broad Institute Genome Sequencing Center for Infectious Disease"/>
            <person name="Wu L."/>
            <person name="Ma J."/>
        </authorList>
    </citation>
    <scope>NUCLEOTIDE SEQUENCE [LARGE SCALE GENOMIC DNA]</scope>
    <source>
        <strain evidence="8">IBRC-M 10908</strain>
    </source>
</reference>
<keyword evidence="5 6" id="KW-0472">Membrane</keyword>
<keyword evidence="3 6" id="KW-0812">Transmembrane</keyword>
<evidence type="ECO:0000256" key="4">
    <source>
        <dbReference type="ARBA" id="ARBA00022989"/>
    </source>
</evidence>
<feature type="transmembrane region" description="Helical" evidence="6">
    <location>
        <begin position="198"/>
        <end position="222"/>
    </location>
</feature>
<sequence>MVTLLVSFVGGLSAQALNGALGLGFGAVAMTVLLGAGITPLIASATVNVAAAGAGVAGGLAHWRFGNLHWGLTWRLAMPGAVGGFLGASALSHLAVATTAPVTALVLMALGGFIIVRFSRGVPEGRRQRLGWAWPAGVVGGLVNGLGGMGWGPVATSTVLLGSGLAPAQVVASVSTARAAVALSVVGGFWWSLSSTLAVLWPIALGLVLGGALMAPFAAWIAKRLPPARLGIAVGATLIAVNGFLLAMECGLVL</sequence>
<name>A0ABV8TW04_9ACTN</name>
<dbReference type="InterPro" id="IPR002781">
    <property type="entry name" value="TM_pro_TauE-like"/>
</dbReference>
<proteinExistence type="inferred from homology"/>